<feature type="compositionally biased region" description="Basic and acidic residues" evidence="6">
    <location>
        <begin position="1848"/>
        <end position="1871"/>
    </location>
</feature>
<evidence type="ECO:0000259" key="7">
    <source>
        <dbReference type="PROSITE" id="PS50171"/>
    </source>
</evidence>
<dbReference type="InterPro" id="IPR026811">
    <property type="entry name" value="CIZ1"/>
</dbReference>
<dbReference type="GeneTree" id="ENSGT00990000203723"/>
<feature type="compositionally biased region" description="Basic and acidic residues" evidence="6">
    <location>
        <begin position="1777"/>
        <end position="1789"/>
    </location>
</feature>
<evidence type="ECO:0000256" key="4">
    <source>
        <dbReference type="ARBA" id="ARBA00022833"/>
    </source>
</evidence>
<comment type="subcellular location">
    <subcellularLocation>
        <location evidence="1">Nucleus</location>
    </subcellularLocation>
</comment>
<feature type="compositionally biased region" description="Basic and acidic residues" evidence="6">
    <location>
        <begin position="1183"/>
        <end position="1240"/>
    </location>
</feature>
<evidence type="ECO:0000313" key="8">
    <source>
        <dbReference type="Ensembl" id="ENSGACP00000068069.1"/>
    </source>
</evidence>
<dbReference type="GO" id="GO:0005634">
    <property type="term" value="C:nucleus"/>
    <property type="evidence" value="ECO:0007669"/>
    <property type="project" value="UniProtKB-SubCell"/>
</dbReference>
<dbReference type="PROSITE" id="PS50171">
    <property type="entry name" value="ZF_MATRIN"/>
    <property type="match status" value="1"/>
</dbReference>
<reference evidence="8" key="3">
    <citation type="submission" date="2025-09" db="UniProtKB">
        <authorList>
            <consortium name="Ensembl"/>
        </authorList>
    </citation>
    <scope>IDENTIFICATION</scope>
</reference>
<feature type="compositionally biased region" description="Polar residues" evidence="6">
    <location>
        <begin position="1035"/>
        <end position="1045"/>
    </location>
</feature>
<evidence type="ECO:0000256" key="3">
    <source>
        <dbReference type="ARBA" id="ARBA00022771"/>
    </source>
</evidence>
<feature type="region of interest" description="Disordered" evidence="6">
    <location>
        <begin position="1258"/>
        <end position="1877"/>
    </location>
</feature>
<dbReference type="GO" id="GO:0003676">
    <property type="term" value="F:nucleic acid binding"/>
    <property type="evidence" value="ECO:0007669"/>
    <property type="project" value="InterPro"/>
</dbReference>
<evidence type="ECO:0000256" key="2">
    <source>
        <dbReference type="ARBA" id="ARBA00022723"/>
    </source>
</evidence>
<feature type="compositionally biased region" description="Basic residues" evidence="6">
    <location>
        <begin position="1380"/>
        <end position="1391"/>
    </location>
</feature>
<feature type="region of interest" description="Disordered" evidence="6">
    <location>
        <begin position="634"/>
        <end position="681"/>
    </location>
</feature>
<feature type="compositionally biased region" description="Basic and acidic residues" evidence="6">
    <location>
        <begin position="1318"/>
        <end position="1332"/>
    </location>
</feature>
<feature type="compositionally biased region" description="Low complexity" evidence="6">
    <location>
        <begin position="799"/>
        <end position="812"/>
    </location>
</feature>
<feature type="compositionally biased region" description="Acidic residues" evidence="6">
    <location>
        <begin position="1737"/>
        <end position="1747"/>
    </location>
</feature>
<dbReference type="Ensembl" id="ENSGACT00000053496.1">
    <property type="protein sequence ID" value="ENSGACP00000068069.1"/>
    <property type="gene ID" value="ENSGACG00000027126.1"/>
</dbReference>
<feature type="compositionally biased region" description="Low complexity" evidence="6">
    <location>
        <begin position="713"/>
        <end position="731"/>
    </location>
</feature>
<feature type="compositionally biased region" description="Polar residues" evidence="6">
    <location>
        <begin position="769"/>
        <end position="779"/>
    </location>
</feature>
<feature type="compositionally biased region" description="Basic and acidic residues" evidence="6">
    <location>
        <begin position="636"/>
        <end position="650"/>
    </location>
</feature>
<feature type="compositionally biased region" description="Basic and acidic residues" evidence="6">
    <location>
        <begin position="867"/>
        <end position="879"/>
    </location>
</feature>
<sequence length="1959" mass="213613">MYPSKIPSVPDTTLSSEEIIAKGYRQLVVGHLPDYDSCCYTEEDLANVLIPFGFQYAEDRIYVLPQSRMAVIVMPTAEDVHKMITGPVREGIFFKGRKLSFRVATDNPMLTPCSKSRTKPLRYTVDGKGTQTIFITNISWSEALKLRESLKTIQHVKNFFPLLNKVFVDFESSWHADRLGVWYSLLKRAPNHKVTRLTAPGVHSYTKKPPRHPECALPPSEDAVTGATVPPMEFGIPQGNVEPFWVTLRSDPFLFLTRSPWFIIPKFQTVRTLNDIAKAVRGPKIPTVMLTGLPEGNYRHDDVVKLVRRFFPRWSLSSAFYDVVVLPLQRRAFVFFADWTSCCSFVRDRLRKQVSVLDCPLTAHFVLEDMNPFSTEETMYATLMKWSNAGVPEPEGLEERLLCVETSETSPHITRAVMGAVASVASFAGFLPLANRICIEMTDSGAVAQVVKELNHLLKGSTDKPEAWSEVQHVETVKSLKQRLQYSSENQNLQDGSVKVQTEPLAAKRPTPPSLPGLPDIGSQPAERTGGSGGSTVAQPVPAGPGAGAASDASLEEDEEKVATESAFGPGDVEKAEEREDEEPLATSAFTADVTSDLGPSPSATALAPQESFAALPQINADVFQAIAAAVRNHRLTRESRSRSEEKERTSSSSRSARGAAAEDAPQTEAQDDATCHMASPDAARFDELNFNMDDFVTVDEVGDDVGDRSPEPHGSSSSRQSSGPGREGQSLQVSAGKQTSTGSWKDSKSTASASPSSSKSTEDLSSSVCGSPTRSSIKPSARARKAVPSSPLSTETPSAHSAAKASTAASSGLRTRSSSARETKRIASAAASSAATSSAAASSAATSSAATSSAGSLSEQLLEGQDAERTVDESDQKMSETLIETSSETLIETSSETLTETSSETHPPHGERGSESLEIDINVKTQQQKQSAEEKEEDDVDKRTKVEEDQSHRAVGPLGDGTDDPMDDGERTRSSEAQTSGPNAGQTLRDESLQVADGVGDEVLTGPPRCEEMEVDASLQVLDSVTEGEAATGQEDSSTGTSGDHLQLLDAGSEDTPRDMGDEKRTAEDEVKAKDNGDRLVPNEDRSLPDAGNKENSKDPERDVTGQEAFEILDPIDDLTSAEDHGQNHEMNSGQISQEDILATEDEEDAYRVIDSVEDQPMTTDSETGHQGRRNSRGTATARKDNKPSKRREPTTTASTRDEKEPSPKKPDRAGQRYETRSKPDLIAKVSEKDKEVPEDVEFKIVDSVEEEPVRLAATPEMSVRRRSARGKKEDKTTVDLTDASNKAEEATYKILDSVDDEEPTARATRGRRGRTTKKEASNEKTEDTPTGRKQTPARESQEPNGGEKGAWRASTPSRRSGSVVSEFSQEERPATRSKGTRGRPKKGAKTTKTSASKDAPGEEEAAYRVLDSVEDEAESALMDVDQQRLRSEPLTGSPKDGEEDEPMYRIIDSLDDDQLLTGGDETREGASAEEEDASPRAGEDDGAVEEEPLYRIVDDVDESSPAGPQRDPAGPGMDGEKDDTARSLVNLDEVSEEEEEYPDDTAEEEELRRRQAAAKEKQIAEERAARRTRESEERRTRDAERRSRSGSSSRGGGAGRRREEEETGAVDPQELVTLDEVGADDGGEERAASGTEWDGEITGAELQTLVTLDEFIEGEEEDGKVEQSPRKPRPPSQEEESVDLLDPEALVTLDEAGDDEEEQPDEEPAESRSAKRKNNDDSALEDSVHFVTVDEVGEVEEEEEKEAVQTRKRGRPKKRSRQTPVRKSARVRKGTTKEESAEEREPAASDLLPPSATDAPPSRGRGRSALSRVGQPEIQRTETDAAAGGEPEPQHPENQTQEPCGEEEKWDIKAAGKRTRELLGPEAKRSRSQSPCVAADIKLPAFKPNNPLGREFVVPKSGYFCNLCSVFYLTESAAKDLHCSSRRHYDNLQKHFQELRLKPQSSSTQSSQGSVSD</sequence>
<feature type="compositionally biased region" description="Low complexity" evidence="6">
    <location>
        <begin position="651"/>
        <end position="665"/>
    </location>
</feature>
<feature type="compositionally biased region" description="Low complexity" evidence="6">
    <location>
        <begin position="828"/>
        <end position="855"/>
    </location>
</feature>
<evidence type="ECO:0000313" key="9">
    <source>
        <dbReference type="Proteomes" id="UP000007635"/>
    </source>
</evidence>
<dbReference type="InterPro" id="IPR003604">
    <property type="entry name" value="Matrin/U1-like-C_Znf_C2H2"/>
</dbReference>
<feature type="compositionally biased region" description="Polar residues" evidence="6">
    <location>
        <begin position="732"/>
        <end position="745"/>
    </location>
</feature>
<evidence type="ECO:0000256" key="5">
    <source>
        <dbReference type="ARBA" id="ARBA00023242"/>
    </source>
</evidence>
<proteinExistence type="predicted"/>
<dbReference type="InterPro" id="IPR012677">
    <property type="entry name" value="Nucleotide-bd_a/b_plait_sf"/>
</dbReference>
<dbReference type="InterPro" id="IPR000690">
    <property type="entry name" value="Matrin/U1-C_Znf_C2H2"/>
</dbReference>
<feature type="region of interest" description="Disordered" evidence="6">
    <location>
        <begin position="697"/>
        <end position="1240"/>
    </location>
</feature>
<feature type="compositionally biased region" description="Low complexity" evidence="6">
    <location>
        <begin position="750"/>
        <end position="768"/>
    </location>
</feature>
<keyword evidence="9" id="KW-1185">Reference proteome</keyword>
<feature type="compositionally biased region" description="Basic and acidic residues" evidence="6">
    <location>
        <begin position="941"/>
        <end position="953"/>
    </location>
</feature>
<dbReference type="Gene3D" id="3.30.70.330">
    <property type="match status" value="1"/>
</dbReference>
<feature type="compositionally biased region" description="Acidic residues" evidence="6">
    <location>
        <begin position="1679"/>
        <end position="1688"/>
    </location>
</feature>
<dbReference type="PANTHER" id="PTHR15491:SF9">
    <property type="entry name" value="CIP1-INTERACTING ZINC FINGER PROTEIN"/>
    <property type="match status" value="1"/>
</dbReference>
<protein>
    <recommendedName>
        <fullName evidence="7">Matrin-type domain-containing protein</fullName>
    </recommendedName>
</protein>
<feature type="compositionally biased region" description="Basic and acidic residues" evidence="6">
    <location>
        <begin position="1056"/>
        <end position="1106"/>
    </location>
</feature>
<feature type="compositionally biased region" description="Polar residues" evidence="6">
    <location>
        <begin position="1130"/>
        <end position="1139"/>
    </location>
</feature>
<evidence type="ECO:0000256" key="6">
    <source>
        <dbReference type="SAM" id="MobiDB-lite"/>
    </source>
</evidence>
<dbReference type="GO" id="GO:0008270">
    <property type="term" value="F:zinc ion binding"/>
    <property type="evidence" value="ECO:0007669"/>
    <property type="project" value="UniProtKB-KW"/>
</dbReference>
<keyword evidence="4" id="KW-0862">Zinc</keyword>
<feature type="compositionally biased region" description="Basic and acidic residues" evidence="6">
    <location>
        <begin position="1711"/>
        <end position="1722"/>
    </location>
</feature>
<keyword evidence="2" id="KW-0479">Metal-binding</keyword>
<dbReference type="Proteomes" id="UP000007635">
    <property type="component" value="Chromosome VII"/>
</dbReference>
<feature type="compositionally biased region" description="Acidic residues" evidence="6">
    <location>
        <begin position="1697"/>
        <end position="1710"/>
    </location>
</feature>
<feature type="compositionally biased region" description="Acidic residues" evidence="6">
    <location>
        <begin position="1656"/>
        <end position="1665"/>
    </location>
</feature>
<evidence type="ECO:0000256" key="1">
    <source>
        <dbReference type="ARBA" id="ARBA00004123"/>
    </source>
</evidence>
<feature type="compositionally biased region" description="Polar residues" evidence="6">
    <location>
        <begin position="976"/>
        <end position="987"/>
    </location>
</feature>
<dbReference type="SMART" id="SM00451">
    <property type="entry name" value="ZnF_U1"/>
    <property type="match status" value="1"/>
</dbReference>
<feature type="domain" description="Matrin-type" evidence="7">
    <location>
        <begin position="1905"/>
        <end position="1936"/>
    </location>
</feature>
<reference evidence="8 9" key="1">
    <citation type="journal article" date="2021" name="G3 (Bethesda)">
        <title>Improved contiguity of the threespine stickleback genome using long-read sequencing.</title>
        <authorList>
            <person name="Nath S."/>
            <person name="Shaw D.E."/>
            <person name="White M.A."/>
        </authorList>
    </citation>
    <scope>NUCLEOTIDE SEQUENCE [LARGE SCALE GENOMIC DNA]</scope>
    <source>
        <strain evidence="8 9">Lake Benthic</strain>
    </source>
</reference>
<dbReference type="PANTHER" id="PTHR15491">
    <property type="match status" value="1"/>
</dbReference>
<feature type="compositionally biased region" description="Polar residues" evidence="6">
    <location>
        <begin position="1356"/>
        <end position="1369"/>
    </location>
</feature>
<feature type="compositionally biased region" description="Basic and acidic residues" evidence="6">
    <location>
        <begin position="907"/>
        <end position="916"/>
    </location>
</feature>
<name>A0AAQ4RWU0_GASAC</name>
<keyword evidence="5" id="KW-0539">Nucleus</keyword>
<feature type="compositionally biased region" description="Low complexity" evidence="6">
    <location>
        <begin position="880"/>
        <end position="906"/>
    </location>
</feature>
<keyword evidence="3" id="KW-0863">Zinc-finger</keyword>
<feature type="region of interest" description="Disordered" evidence="6">
    <location>
        <begin position="504"/>
        <end position="605"/>
    </location>
</feature>
<accession>A0AAQ4RWU0</accession>
<reference evidence="8" key="2">
    <citation type="submission" date="2025-08" db="UniProtKB">
        <authorList>
            <consortium name="Ensembl"/>
        </authorList>
    </citation>
    <scope>IDENTIFICATION</scope>
</reference>
<feature type="compositionally biased region" description="Basic and acidic residues" evidence="6">
    <location>
        <begin position="1552"/>
        <end position="1589"/>
    </location>
</feature>
<feature type="compositionally biased region" description="Basic residues" evidence="6">
    <location>
        <begin position="1752"/>
        <end position="1763"/>
    </location>
</feature>
<feature type="compositionally biased region" description="Acidic residues" evidence="6">
    <location>
        <begin position="1535"/>
        <end position="1551"/>
    </location>
</feature>
<organism evidence="8 9">
    <name type="scientific">Gasterosteus aculeatus aculeatus</name>
    <name type="common">three-spined stickleback</name>
    <dbReference type="NCBI Taxonomy" id="481459"/>
    <lineage>
        <taxon>Eukaryota</taxon>
        <taxon>Metazoa</taxon>
        <taxon>Chordata</taxon>
        <taxon>Craniata</taxon>
        <taxon>Vertebrata</taxon>
        <taxon>Euteleostomi</taxon>
        <taxon>Actinopterygii</taxon>
        <taxon>Neopterygii</taxon>
        <taxon>Teleostei</taxon>
        <taxon>Neoteleostei</taxon>
        <taxon>Acanthomorphata</taxon>
        <taxon>Eupercaria</taxon>
        <taxon>Perciformes</taxon>
        <taxon>Cottioidei</taxon>
        <taxon>Gasterosteales</taxon>
        <taxon>Gasterosteidae</taxon>
        <taxon>Gasterosteus</taxon>
    </lineage>
</organism>